<evidence type="ECO:0000259" key="2">
    <source>
        <dbReference type="PROSITE" id="PS50994"/>
    </source>
</evidence>
<dbReference type="InterPro" id="IPR036397">
    <property type="entry name" value="RNaseH_sf"/>
</dbReference>
<dbReference type="InterPro" id="IPR001584">
    <property type="entry name" value="Integrase_cat-core"/>
</dbReference>
<accession>A0ABU3DMR8</accession>
<comment type="similarity">
    <text evidence="1">Belongs to the transposase IS21/IS408/IS1162 family.</text>
</comment>
<dbReference type="SUPFAM" id="SSF53098">
    <property type="entry name" value="Ribonuclease H-like"/>
    <property type="match status" value="1"/>
</dbReference>
<dbReference type="EMBL" id="JAVRHN010000001">
    <property type="protein sequence ID" value="MDT0685012.1"/>
    <property type="molecule type" value="Genomic_DNA"/>
</dbReference>
<dbReference type="RefSeq" id="WP_311498653.1">
    <property type="nucleotide sequence ID" value="NZ_JAVRHN010000001.1"/>
</dbReference>
<evidence type="ECO:0000313" key="3">
    <source>
        <dbReference type="EMBL" id="MDT0685012.1"/>
    </source>
</evidence>
<organism evidence="3 4">
    <name type="scientific">Autumnicola psychrophila</name>
    <dbReference type="NCBI Taxonomy" id="3075592"/>
    <lineage>
        <taxon>Bacteria</taxon>
        <taxon>Pseudomonadati</taxon>
        <taxon>Bacteroidota</taxon>
        <taxon>Flavobacteriia</taxon>
        <taxon>Flavobacteriales</taxon>
        <taxon>Flavobacteriaceae</taxon>
        <taxon>Autumnicola</taxon>
    </lineage>
</organism>
<dbReference type="Pfam" id="PF22483">
    <property type="entry name" value="Mu-transpos_C_2"/>
    <property type="match status" value="1"/>
</dbReference>
<protein>
    <submittedName>
        <fullName evidence="3">IS21 family transposase</fullName>
    </submittedName>
</protein>
<keyword evidence="4" id="KW-1185">Reference proteome</keyword>
<dbReference type="PANTHER" id="PTHR35004:SF8">
    <property type="entry name" value="TRANSPOSASE RV3428C-RELATED"/>
    <property type="match status" value="1"/>
</dbReference>
<dbReference type="InterPro" id="IPR054353">
    <property type="entry name" value="IstA-like_C"/>
</dbReference>
<comment type="caution">
    <text evidence="3">The sequence shown here is derived from an EMBL/GenBank/DDBJ whole genome shotgun (WGS) entry which is preliminary data.</text>
</comment>
<reference evidence="3 4" key="1">
    <citation type="submission" date="2023-09" db="EMBL/GenBank/DDBJ databases">
        <authorList>
            <person name="Rey-Velasco X."/>
        </authorList>
    </citation>
    <scope>NUCLEOTIDE SEQUENCE [LARGE SCALE GENOMIC DNA]</scope>
    <source>
        <strain evidence="3 4">F225</strain>
    </source>
</reference>
<dbReference type="InterPro" id="IPR012337">
    <property type="entry name" value="RNaseH-like_sf"/>
</dbReference>
<feature type="domain" description="Integrase catalytic" evidence="2">
    <location>
        <begin position="143"/>
        <end position="330"/>
    </location>
</feature>
<dbReference type="Proteomes" id="UP001253848">
    <property type="component" value="Unassembled WGS sequence"/>
</dbReference>
<evidence type="ECO:0000313" key="4">
    <source>
        <dbReference type="Proteomes" id="UP001253848"/>
    </source>
</evidence>
<proteinExistence type="inferred from homology"/>
<dbReference type="PROSITE" id="PS50994">
    <property type="entry name" value="INTEGRASE"/>
    <property type="match status" value="1"/>
</dbReference>
<gene>
    <name evidence="3" type="primary">istA</name>
    <name evidence="3" type="ORF">RM541_01460</name>
</gene>
<dbReference type="Gene3D" id="3.30.420.10">
    <property type="entry name" value="Ribonuclease H-like superfamily/Ribonuclease H"/>
    <property type="match status" value="1"/>
</dbReference>
<sequence>MGFGLFDGYHQKISNGRKTKTNESGKANTSYAQKGQGHITIARTLSISKNTVKGYIKKARAGDLSIEALLAMEDPVLEGKIWPGNPAYKDERYEHLKTQLEYYSKELKKVGVTRQLLWEEYKTGNPYPYSYGQFCWHLQQYLRSGKPSMVLDHKAGDKLFIDYAGKTLSYIDRDTGEEIKVQVFVACLPYSDYCFALAVPSQKLEDFIYAVGCCLKDLGGVPQTLIPDNLKSAVIKANPYEPELNRALEDFANHYGTSVTPARPRKPQDKGLVENQVKLIYSRVYAKLRKLTFFDLPSLNKAIAQKVREHNQTRMQQKDYCREEKFLADEKHTLQPLSETAFEIKYYREHKVAKNNHIYLGMDKHYYSVPYTYIGMKVKVVYTRLLVRIYHKVGLIATHPRNQKKAGYTIRKEHLCSHHQYYKELSPTYYLQRGYNHSEELYRYMEALFKQNKYSEQLYKTCDGILNLSRKTNRESFIKACGIALDHGQYSYRFLKQVLENRMTDYQEEQKVKSLPTHGNIRGASFYNK</sequence>
<name>A0ABU3DMR8_9FLAO</name>
<dbReference type="NCBIfam" id="NF033546">
    <property type="entry name" value="transpos_IS21"/>
    <property type="match status" value="1"/>
</dbReference>
<dbReference type="PANTHER" id="PTHR35004">
    <property type="entry name" value="TRANSPOSASE RV3428C-RELATED"/>
    <property type="match status" value="1"/>
</dbReference>
<evidence type="ECO:0000256" key="1">
    <source>
        <dbReference type="ARBA" id="ARBA00009277"/>
    </source>
</evidence>